<dbReference type="RefSeq" id="WP_135972924.1">
    <property type="nucleotide sequence ID" value="NZ_CP039291.1"/>
</dbReference>
<dbReference type="Proteomes" id="UP000296469">
    <property type="component" value="Chromosome"/>
</dbReference>
<dbReference type="KEGG" id="celz:E5225_04010"/>
<dbReference type="InterPro" id="IPR025323">
    <property type="entry name" value="DUF4229"/>
</dbReference>
<dbReference type="EMBL" id="CP039291">
    <property type="protein sequence ID" value="QCB92839.1"/>
    <property type="molecule type" value="Genomic_DNA"/>
</dbReference>
<gene>
    <name evidence="3" type="ORF">E5225_04010</name>
</gene>
<reference evidence="3 4" key="1">
    <citation type="submission" date="2019-04" db="EMBL/GenBank/DDBJ databases">
        <title>Isolation and identification of Cellulomonas shaoxiangyii sp. Nov. isolated from feces of the Tibetan antelopes (Pantholops hodgsonii) in the Qinghai-Tibet plateau of China.</title>
        <authorList>
            <person name="Tian Z."/>
        </authorList>
    </citation>
    <scope>NUCLEOTIDE SEQUENCE [LARGE SCALE GENOMIC DNA]</scope>
    <source>
        <strain evidence="3 4">Z28</strain>
    </source>
</reference>
<evidence type="ECO:0000256" key="2">
    <source>
        <dbReference type="SAM" id="Phobius"/>
    </source>
</evidence>
<organism evidence="3 4">
    <name type="scientific">Cellulomonas shaoxiangyii</name>
    <dbReference type="NCBI Taxonomy" id="2566013"/>
    <lineage>
        <taxon>Bacteria</taxon>
        <taxon>Bacillati</taxon>
        <taxon>Actinomycetota</taxon>
        <taxon>Actinomycetes</taxon>
        <taxon>Micrococcales</taxon>
        <taxon>Cellulomonadaceae</taxon>
        <taxon>Cellulomonas</taxon>
    </lineage>
</organism>
<dbReference type="Pfam" id="PF14012">
    <property type="entry name" value="DUF4229"/>
    <property type="match status" value="1"/>
</dbReference>
<keyword evidence="2" id="KW-0472">Membrane</keyword>
<evidence type="ECO:0000313" key="3">
    <source>
        <dbReference type="EMBL" id="QCB92839.1"/>
    </source>
</evidence>
<name>A0A4P7SF87_9CELL</name>
<keyword evidence="2" id="KW-1133">Transmembrane helix</keyword>
<evidence type="ECO:0000313" key="4">
    <source>
        <dbReference type="Proteomes" id="UP000296469"/>
    </source>
</evidence>
<evidence type="ECO:0000256" key="1">
    <source>
        <dbReference type="SAM" id="MobiDB-lite"/>
    </source>
</evidence>
<accession>A0A4P7SF87</accession>
<sequence>MPVLVYSLLRLALFALATAVLWWAGMQSWLAPLLAAFLAWGLSYVLLAGPRDAAALHLAHRAQERRAGRARGHAADDAAAEDAQVDAVRPDAATDEPPRRDPS</sequence>
<feature type="region of interest" description="Disordered" evidence="1">
    <location>
        <begin position="67"/>
        <end position="103"/>
    </location>
</feature>
<proteinExistence type="predicted"/>
<dbReference type="AlphaFoldDB" id="A0A4P7SF87"/>
<keyword evidence="4" id="KW-1185">Reference proteome</keyword>
<keyword evidence="2" id="KW-0812">Transmembrane</keyword>
<feature type="transmembrane region" description="Helical" evidence="2">
    <location>
        <begin position="29"/>
        <end position="47"/>
    </location>
</feature>
<protein>
    <submittedName>
        <fullName evidence="3">DUF4229 domain-containing protein</fullName>
    </submittedName>
</protein>